<keyword evidence="3" id="KW-1185">Reference proteome</keyword>
<dbReference type="AlphaFoldDB" id="A0A1I4A495"/>
<dbReference type="EMBL" id="FOSQ01000003">
    <property type="protein sequence ID" value="SFK50696.1"/>
    <property type="molecule type" value="Genomic_DNA"/>
</dbReference>
<dbReference type="RefSeq" id="WP_245762027.1">
    <property type="nucleotide sequence ID" value="NZ_FOSQ01000003.1"/>
</dbReference>
<dbReference type="InterPro" id="IPR029063">
    <property type="entry name" value="SAM-dependent_MTases_sf"/>
</dbReference>
<accession>A0A1I4A495</accession>
<gene>
    <name evidence="2" type="ORF">SAMN02745775_10399</name>
</gene>
<evidence type="ECO:0000313" key="3">
    <source>
        <dbReference type="Proteomes" id="UP000199473"/>
    </source>
</evidence>
<proteinExistence type="predicted"/>
<dbReference type="Gene3D" id="3.40.50.150">
    <property type="entry name" value="Vaccinia Virus protein VP39"/>
    <property type="match status" value="1"/>
</dbReference>
<dbReference type="InterPro" id="IPR013216">
    <property type="entry name" value="Methyltransf_11"/>
</dbReference>
<sequence length="351" mass="38671">MDRQGMAGPLRRVMALLARGRQGVRQGVADIASRATAPSVEARHAAWNTKVLGSAYARQLYASGVAGPGVQLQSFPVQVRLTSGLCRQADIEQPWLHYWCSRLGMLPIYHRKVWEDCFVAQALWEAGMLNNRRRALGFAVGREMLPAFFAAHGVEVLATDLGQQEQTAKGWQQTGQHASELEHLFWPTLVEREVFDQRVTFQPADMRRIPDALADGSRDFVWSVCSFEHLGSIQAGLDFVVRAMDCLRPGGIAVHTTEFNMAAEGPTLDGGSTVLFQRRHIEALGERLAEAGHELLPVDFHPGRGVLDQFVDLPPFSEEGGALPVADTPHLRLAMGEHVATSIGLIIRKAR</sequence>
<dbReference type="SUPFAM" id="SSF53335">
    <property type="entry name" value="S-adenosyl-L-methionine-dependent methyltransferases"/>
    <property type="match status" value="1"/>
</dbReference>
<protein>
    <submittedName>
        <fullName evidence="2">Methyltransferase domain-containing protein</fullName>
    </submittedName>
</protein>
<dbReference type="GO" id="GO:0032259">
    <property type="term" value="P:methylation"/>
    <property type="evidence" value="ECO:0007669"/>
    <property type="project" value="UniProtKB-KW"/>
</dbReference>
<dbReference type="Pfam" id="PF08241">
    <property type="entry name" value="Methyltransf_11"/>
    <property type="match status" value="1"/>
</dbReference>
<keyword evidence="2" id="KW-0489">Methyltransferase</keyword>
<dbReference type="Proteomes" id="UP000199473">
    <property type="component" value="Unassembled WGS sequence"/>
</dbReference>
<name>A0A1I4A495_9PROT</name>
<dbReference type="STRING" id="1123062.SAMN02745775_10399"/>
<evidence type="ECO:0000313" key="2">
    <source>
        <dbReference type="EMBL" id="SFK50696.1"/>
    </source>
</evidence>
<organism evidence="2 3">
    <name type="scientific">Falsiroseomonas stagni DSM 19981</name>
    <dbReference type="NCBI Taxonomy" id="1123062"/>
    <lineage>
        <taxon>Bacteria</taxon>
        <taxon>Pseudomonadati</taxon>
        <taxon>Pseudomonadota</taxon>
        <taxon>Alphaproteobacteria</taxon>
        <taxon>Acetobacterales</taxon>
        <taxon>Roseomonadaceae</taxon>
        <taxon>Falsiroseomonas</taxon>
    </lineage>
</organism>
<keyword evidence="2" id="KW-0808">Transferase</keyword>
<dbReference type="GO" id="GO:0008757">
    <property type="term" value="F:S-adenosylmethionine-dependent methyltransferase activity"/>
    <property type="evidence" value="ECO:0007669"/>
    <property type="project" value="InterPro"/>
</dbReference>
<evidence type="ECO:0000259" key="1">
    <source>
        <dbReference type="Pfam" id="PF08241"/>
    </source>
</evidence>
<reference evidence="2 3" key="1">
    <citation type="submission" date="2016-10" db="EMBL/GenBank/DDBJ databases">
        <authorList>
            <person name="de Groot N.N."/>
        </authorList>
    </citation>
    <scope>NUCLEOTIDE SEQUENCE [LARGE SCALE GENOMIC DNA]</scope>
    <source>
        <strain evidence="2 3">DSM 19981</strain>
    </source>
</reference>
<feature type="domain" description="Methyltransferase type 11" evidence="1">
    <location>
        <begin position="194"/>
        <end position="254"/>
    </location>
</feature>